<gene>
    <name evidence="2" type="ORF">V6N11_017698</name>
</gene>
<dbReference type="Pfam" id="PF00197">
    <property type="entry name" value="Kunitz_legume"/>
    <property type="match status" value="1"/>
</dbReference>
<evidence type="ECO:0000313" key="2">
    <source>
        <dbReference type="EMBL" id="KAK9042631.1"/>
    </source>
</evidence>
<keyword evidence="1" id="KW-0732">Signal</keyword>
<keyword evidence="3" id="KW-1185">Reference proteome</keyword>
<dbReference type="PANTHER" id="PTHR33107">
    <property type="entry name" value="KUNITZ TRYPSIN INHIBITOR 2"/>
    <property type="match status" value="1"/>
</dbReference>
<dbReference type="Proteomes" id="UP001396334">
    <property type="component" value="Unassembled WGS sequence"/>
</dbReference>
<dbReference type="EMBL" id="JBBPBN010000004">
    <property type="protein sequence ID" value="KAK9042631.1"/>
    <property type="molecule type" value="Genomic_DNA"/>
</dbReference>
<reference evidence="2 3" key="1">
    <citation type="journal article" date="2024" name="G3 (Bethesda)">
        <title>Genome assembly of Hibiscus sabdariffa L. provides insights into metabolisms of medicinal natural products.</title>
        <authorList>
            <person name="Kim T."/>
        </authorList>
    </citation>
    <scope>NUCLEOTIDE SEQUENCE [LARGE SCALE GENOMIC DNA]</scope>
    <source>
        <strain evidence="2">TK-2024</strain>
        <tissue evidence="2">Old leaves</tissue>
    </source>
</reference>
<comment type="caution">
    <text evidence="2">The sequence shown here is derived from an EMBL/GenBank/DDBJ whole genome shotgun (WGS) entry which is preliminary data.</text>
</comment>
<feature type="signal peptide" evidence="1">
    <location>
        <begin position="1"/>
        <end position="19"/>
    </location>
</feature>
<organism evidence="2 3">
    <name type="scientific">Hibiscus sabdariffa</name>
    <name type="common">roselle</name>
    <dbReference type="NCBI Taxonomy" id="183260"/>
    <lineage>
        <taxon>Eukaryota</taxon>
        <taxon>Viridiplantae</taxon>
        <taxon>Streptophyta</taxon>
        <taxon>Embryophyta</taxon>
        <taxon>Tracheophyta</taxon>
        <taxon>Spermatophyta</taxon>
        <taxon>Magnoliopsida</taxon>
        <taxon>eudicotyledons</taxon>
        <taxon>Gunneridae</taxon>
        <taxon>Pentapetalae</taxon>
        <taxon>rosids</taxon>
        <taxon>malvids</taxon>
        <taxon>Malvales</taxon>
        <taxon>Malvaceae</taxon>
        <taxon>Malvoideae</taxon>
        <taxon>Hibiscus</taxon>
    </lineage>
</organism>
<name>A0ABR2TYW4_9ROSI</name>
<dbReference type="InterPro" id="IPR011065">
    <property type="entry name" value="Kunitz_inhibitor_STI-like_sf"/>
</dbReference>
<dbReference type="PANTHER" id="PTHR33107:SF5">
    <property type="entry name" value="KUNITZ TRYPSIN INHIBITOR 5"/>
    <property type="match status" value="1"/>
</dbReference>
<accession>A0ABR2TYW4</accession>
<feature type="chain" id="PRO_5046191927" evidence="1">
    <location>
        <begin position="20"/>
        <end position="139"/>
    </location>
</feature>
<dbReference type="SMART" id="SM00452">
    <property type="entry name" value="STI"/>
    <property type="match status" value="1"/>
</dbReference>
<evidence type="ECO:0000256" key="1">
    <source>
        <dbReference type="SAM" id="SignalP"/>
    </source>
</evidence>
<dbReference type="SUPFAM" id="SSF50386">
    <property type="entry name" value="STI-like"/>
    <property type="match status" value="1"/>
</dbReference>
<proteinExistence type="predicted"/>
<protein>
    <submittedName>
        <fullName evidence="2">Uncharacterized protein</fullName>
    </submittedName>
</protein>
<dbReference type="Gene3D" id="2.80.10.50">
    <property type="match status" value="2"/>
</dbReference>
<sequence>MKTALSLAFTFLFFGSSIASDEPEPVLDTSGQVLRPGVNYYVLPALHGHGGTRWLLVYDGSIQMFAVGTHEFDANPGPQTLNNRFKIKKFDDYYKLVFCPSVSSDTYRPQCGDLGVVLVNGFRRLVLTDDPLKVVFRRA</sequence>
<dbReference type="InterPro" id="IPR002160">
    <property type="entry name" value="Prot_inh_Kunz-lg"/>
</dbReference>
<evidence type="ECO:0000313" key="3">
    <source>
        <dbReference type="Proteomes" id="UP001396334"/>
    </source>
</evidence>